<keyword evidence="3" id="KW-1185">Reference proteome</keyword>
<dbReference type="InterPro" id="IPR013517">
    <property type="entry name" value="FG-GAP"/>
</dbReference>
<dbReference type="PANTHER" id="PTHR46580">
    <property type="entry name" value="SENSOR KINASE-RELATED"/>
    <property type="match status" value="1"/>
</dbReference>
<evidence type="ECO:0000313" key="2">
    <source>
        <dbReference type="EMBL" id="MFF5924378.1"/>
    </source>
</evidence>
<organism evidence="2 3">
    <name type="scientific">Streptomyces flavochromogenes</name>
    <dbReference type="NCBI Taxonomy" id="68199"/>
    <lineage>
        <taxon>Bacteria</taxon>
        <taxon>Bacillati</taxon>
        <taxon>Actinomycetota</taxon>
        <taxon>Actinomycetes</taxon>
        <taxon>Kitasatosporales</taxon>
        <taxon>Streptomycetaceae</taxon>
        <taxon>Streptomyces</taxon>
    </lineage>
</organism>
<comment type="caution">
    <text evidence="2">The sequence shown here is derived from an EMBL/GenBank/DDBJ whole genome shotgun (WGS) entry which is preliminary data.</text>
</comment>
<dbReference type="Proteomes" id="UP001602370">
    <property type="component" value="Unassembled WGS sequence"/>
</dbReference>
<feature type="non-terminal residue" evidence="2">
    <location>
        <position position="1"/>
    </location>
</feature>
<protein>
    <submittedName>
        <fullName evidence="2">FG-GAP repeat domain-containing protein</fullName>
    </submittedName>
</protein>
<dbReference type="PANTHER" id="PTHR46580:SF4">
    <property type="entry name" value="ATP_GTP-BINDING PROTEIN"/>
    <property type="match status" value="1"/>
</dbReference>
<evidence type="ECO:0000256" key="1">
    <source>
        <dbReference type="ARBA" id="ARBA00022729"/>
    </source>
</evidence>
<reference evidence="2 3" key="1">
    <citation type="submission" date="2024-10" db="EMBL/GenBank/DDBJ databases">
        <title>The Natural Products Discovery Center: Release of the First 8490 Sequenced Strains for Exploring Actinobacteria Biosynthetic Diversity.</title>
        <authorList>
            <person name="Kalkreuter E."/>
            <person name="Kautsar S.A."/>
            <person name="Yang D."/>
            <person name="Bader C.D."/>
            <person name="Teijaro C.N."/>
            <person name="Fluegel L."/>
            <person name="Davis C.M."/>
            <person name="Simpson J.R."/>
            <person name="Lauterbach L."/>
            <person name="Steele A.D."/>
            <person name="Gui C."/>
            <person name="Meng S."/>
            <person name="Li G."/>
            <person name="Viehrig K."/>
            <person name="Ye F."/>
            <person name="Su P."/>
            <person name="Kiefer A.F."/>
            <person name="Nichols A."/>
            <person name="Cepeda A.J."/>
            <person name="Yan W."/>
            <person name="Fan B."/>
            <person name="Jiang Y."/>
            <person name="Adhikari A."/>
            <person name="Zheng C.-J."/>
            <person name="Schuster L."/>
            <person name="Cowan T.M."/>
            <person name="Smanski M.J."/>
            <person name="Chevrette M.G."/>
            <person name="De Carvalho L.P.S."/>
            <person name="Shen B."/>
        </authorList>
    </citation>
    <scope>NUCLEOTIDE SEQUENCE [LARGE SCALE GENOMIC DNA]</scope>
    <source>
        <strain evidence="2 3">NPDC012605</strain>
    </source>
</reference>
<accession>A0ABW6Y3N1</accession>
<sequence length="481" mass="51574">DWVTFGEDATDPVSDRAPYVARPLTAASTSDTPLLEHATSLTTAPDGSLLVRGGSLTDGEGEGLYRVVAGADGTIDRRLVATTGETTRFAVTGHNITDTLEFDKNGVGFPFTFSTNRKGARVYFEIKYAGAYYRYDWRGEASVLDSGRGPGSVTLHWDGHRQDSNGEPPSSYGLMRNGPVEWTATVSPVDGVGWGTTLSGKSTITRKPHPHDLTDDGSPDLLMMSQYGDVHLQSSLYYPKHDDLSWENTDTSFAGWGVYDRLSVPGDLGGNSTPDIIARDKSGDLWLYSKATGNGYTPKLDPRVRIGTNWGVYDKIVGGSDLTGDSKPDLLATDKAGGLWLYPGTGNLNAPFSDRKNIGSSWGIYNQIVATGNLAGAPAGDLVARDAAGVLWMYLGNGDGTFAPRVKLGGGWNEYTRIVSIGDLNYDGHGDLIAYPPGNVDILTAPSFTNGYVYWGTGDWRAPFKPRAADMVPGKGAKDVF</sequence>
<dbReference type="EMBL" id="JBIBDZ010000026">
    <property type="protein sequence ID" value="MFF5924378.1"/>
    <property type="molecule type" value="Genomic_DNA"/>
</dbReference>
<proteinExistence type="predicted"/>
<name>A0ABW6Y3N1_9ACTN</name>
<dbReference type="InterPro" id="IPR028994">
    <property type="entry name" value="Integrin_alpha_N"/>
</dbReference>
<gene>
    <name evidence="2" type="ORF">ACFY8C_39825</name>
</gene>
<keyword evidence="1" id="KW-0732">Signal</keyword>
<dbReference type="SUPFAM" id="SSF69318">
    <property type="entry name" value="Integrin alpha N-terminal domain"/>
    <property type="match status" value="1"/>
</dbReference>
<dbReference type="Pfam" id="PF13517">
    <property type="entry name" value="FG-GAP_3"/>
    <property type="match status" value="1"/>
</dbReference>
<evidence type="ECO:0000313" key="3">
    <source>
        <dbReference type="Proteomes" id="UP001602370"/>
    </source>
</evidence>
<dbReference type="RefSeq" id="WP_388312297.1">
    <property type="nucleotide sequence ID" value="NZ_JBIBDZ010000026.1"/>
</dbReference>